<dbReference type="PANTHER" id="PTHR24422:SF10">
    <property type="entry name" value="CHEMOTAXIS PROTEIN METHYLTRANSFERASE 2"/>
    <property type="match status" value="1"/>
</dbReference>
<dbReference type="CDD" id="cd00130">
    <property type="entry name" value="PAS"/>
    <property type="match status" value="2"/>
</dbReference>
<dbReference type="InterPro" id="IPR003018">
    <property type="entry name" value="GAF"/>
</dbReference>
<dbReference type="EMBL" id="JAHESD010000102">
    <property type="protein sequence ID" value="MBT1706350.1"/>
    <property type="molecule type" value="Genomic_DNA"/>
</dbReference>
<proteinExistence type="predicted"/>
<dbReference type="Gene3D" id="3.30.450.40">
    <property type="match status" value="1"/>
</dbReference>
<evidence type="ECO:0000259" key="2">
    <source>
        <dbReference type="PROSITE" id="PS50113"/>
    </source>
</evidence>
<dbReference type="Pfam" id="PF13185">
    <property type="entry name" value="GAF_2"/>
    <property type="match status" value="1"/>
</dbReference>
<sequence length="542" mass="60952">MKILFKRQNVLNNVKLQLKFSQEQAKEASDFIKEIEKGNLNVEVSQSLQDSELGASLFSIKNHLRKIATEEQERSWLNAGLAKFSDILRNKESLNLTDLADDILTNVVKYVNANQGALFILEDENGEEYLEMVACYAYDRKKYLNKRLNIGEGITGQCVLEKEVVYLKEVPSGYIKITSGLGQSTPKAILVSPLIVNEKVFGVLELASFNEFAKNKIDFIKRLSENIAASIKNVRENARIVSLLNESQEQAEALRSQEEEMRQNMEEMQATQEEMERKNAEISRASAEMSSILNGINTTMATIEFTTEGTVLTANTNFLTSMKYRLEDIKGKHHRKFVPQDILESKEYKTFWTTLASGKSITGVFKRIDSAGKTVWLNAIYNPILNAGGEVVKVIKFATDITAEQELIAEMKGIMNGIDATMATIEFTPEGIILNANNNFQKTMKCSLESIRGKHHKMFVPADVLVSDEYRAFWKRLAAGESIIGAFKRVNSEGEIVWLHAIYNPIRNANGEVFKVVKFATDITAEYNSVNEGNEAKTMALL</sequence>
<evidence type="ECO:0000256" key="1">
    <source>
        <dbReference type="SAM" id="Coils"/>
    </source>
</evidence>
<dbReference type="Proteomes" id="UP000772618">
    <property type="component" value="Unassembled WGS sequence"/>
</dbReference>
<evidence type="ECO:0000313" key="3">
    <source>
        <dbReference type="EMBL" id="MBT1706350.1"/>
    </source>
</evidence>
<dbReference type="PROSITE" id="PS50113">
    <property type="entry name" value="PAC"/>
    <property type="match status" value="2"/>
</dbReference>
<dbReference type="SUPFAM" id="SSF55785">
    <property type="entry name" value="PYP-like sensor domain (PAS domain)"/>
    <property type="match status" value="2"/>
</dbReference>
<evidence type="ECO:0000313" key="4">
    <source>
        <dbReference type="Proteomes" id="UP000772618"/>
    </source>
</evidence>
<dbReference type="InterPro" id="IPR000014">
    <property type="entry name" value="PAS"/>
</dbReference>
<dbReference type="PANTHER" id="PTHR24422">
    <property type="entry name" value="CHEMOTAXIS PROTEIN METHYLTRANSFERASE"/>
    <property type="match status" value="1"/>
</dbReference>
<name>A0ABS5VY78_9BACT</name>
<feature type="domain" description="PAC" evidence="2">
    <location>
        <begin position="483"/>
        <end position="535"/>
    </location>
</feature>
<dbReference type="Gene3D" id="3.30.450.20">
    <property type="entry name" value="PAS domain"/>
    <property type="match status" value="2"/>
</dbReference>
<accession>A0ABS5VY78</accession>
<organism evidence="3 4">
    <name type="scientific">Chryseosolibacter indicus</name>
    <dbReference type="NCBI Taxonomy" id="2782351"/>
    <lineage>
        <taxon>Bacteria</taxon>
        <taxon>Pseudomonadati</taxon>
        <taxon>Bacteroidota</taxon>
        <taxon>Cytophagia</taxon>
        <taxon>Cytophagales</taxon>
        <taxon>Chryseotaleaceae</taxon>
        <taxon>Chryseosolibacter</taxon>
    </lineage>
</organism>
<dbReference type="SMART" id="SM00086">
    <property type="entry name" value="PAC"/>
    <property type="match status" value="2"/>
</dbReference>
<comment type="caution">
    <text evidence="3">The sequence shown here is derived from an EMBL/GenBank/DDBJ whole genome shotgun (WGS) entry which is preliminary data.</text>
</comment>
<dbReference type="InterPro" id="IPR029016">
    <property type="entry name" value="GAF-like_dom_sf"/>
</dbReference>
<dbReference type="InterPro" id="IPR013656">
    <property type="entry name" value="PAS_4"/>
</dbReference>
<dbReference type="Pfam" id="PF08448">
    <property type="entry name" value="PAS_4"/>
    <property type="match status" value="2"/>
</dbReference>
<reference evidence="3 4" key="1">
    <citation type="submission" date="2021-05" db="EMBL/GenBank/DDBJ databases">
        <title>A Polyphasic approach of four new species of the genus Ohtaekwangia: Ohtaekwangia histidinii sp. nov., Ohtaekwangia cretensis sp. nov., Ohtaekwangia indiensis sp. nov., Ohtaekwangia reichenbachii sp. nov. from diverse environment.</title>
        <authorList>
            <person name="Octaviana S."/>
        </authorList>
    </citation>
    <scope>NUCLEOTIDE SEQUENCE [LARGE SCALE GENOMIC DNA]</scope>
    <source>
        <strain evidence="3 4">PWU20</strain>
    </source>
</reference>
<dbReference type="SMART" id="SM00065">
    <property type="entry name" value="GAF"/>
    <property type="match status" value="1"/>
</dbReference>
<keyword evidence="1" id="KW-0175">Coiled coil</keyword>
<feature type="coiled-coil region" evidence="1">
    <location>
        <begin position="240"/>
        <end position="288"/>
    </location>
</feature>
<dbReference type="InterPro" id="IPR001610">
    <property type="entry name" value="PAC"/>
</dbReference>
<dbReference type="SUPFAM" id="SSF55781">
    <property type="entry name" value="GAF domain-like"/>
    <property type="match status" value="1"/>
</dbReference>
<dbReference type="InterPro" id="IPR035965">
    <property type="entry name" value="PAS-like_dom_sf"/>
</dbReference>
<protein>
    <submittedName>
        <fullName evidence="3">PAS domain-containing protein</fullName>
    </submittedName>
</protein>
<dbReference type="InterPro" id="IPR000700">
    <property type="entry name" value="PAS-assoc_C"/>
</dbReference>
<dbReference type="RefSeq" id="WP_254157603.1">
    <property type="nucleotide sequence ID" value="NZ_JAHESD010000102.1"/>
</dbReference>
<dbReference type="NCBIfam" id="TIGR00229">
    <property type="entry name" value="sensory_box"/>
    <property type="match status" value="2"/>
</dbReference>
<dbReference type="InterPro" id="IPR050903">
    <property type="entry name" value="Bact_Chemotaxis_MeTrfase"/>
</dbReference>
<feature type="domain" description="PAC" evidence="2">
    <location>
        <begin position="359"/>
        <end position="413"/>
    </location>
</feature>
<keyword evidence="4" id="KW-1185">Reference proteome</keyword>
<gene>
    <name evidence="3" type="ORF">KK060_23935</name>
</gene>